<evidence type="ECO:0000313" key="8">
    <source>
        <dbReference type="EMBL" id="MFD1660639.1"/>
    </source>
</evidence>
<evidence type="ECO:0000256" key="7">
    <source>
        <dbReference type="SAM" id="SignalP"/>
    </source>
</evidence>
<comment type="caution">
    <text evidence="8">The sequence shown here is derived from an EMBL/GenBank/DDBJ whole genome shotgun (WGS) entry which is preliminary data.</text>
</comment>
<dbReference type="SUPFAM" id="SSF53850">
    <property type="entry name" value="Periplasmic binding protein-like II"/>
    <property type="match status" value="1"/>
</dbReference>
<evidence type="ECO:0000313" key="9">
    <source>
        <dbReference type="Proteomes" id="UP001597261"/>
    </source>
</evidence>
<dbReference type="EMBL" id="JBHUDX010000058">
    <property type="protein sequence ID" value="MFD1660639.1"/>
    <property type="molecule type" value="Genomic_DNA"/>
</dbReference>
<gene>
    <name evidence="8" type="ORF">ACFSL4_21110</name>
</gene>
<dbReference type="Proteomes" id="UP001597261">
    <property type="component" value="Unassembled WGS sequence"/>
</dbReference>
<keyword evidence="3" id="KW-0813">Transport</keyword>
<dbReference type="PROSITE" id="PS51257">
    <property type="entry name" value="PROKAR_LIPOPROTEIN"/>
    <property type="match status" value="1"/>
</dbReference>
<comment type="similarity">
    <text evidence="2">Belongs to the bacterial solute-binding protein 1 family.</text>
</comment>
<dbReference type="RefSeq" id="WP_381085074.1">
    <property type="nucleotide sequence ID" value="NZ_JBHUDX010000058.1"/>
</dbReference>
<proteinExistence type="inferred from homology"/>
<feature type="signal peptide" evidence="7">
    <location>
        <begin position="1"/>
        <end position="21"/>
    </location>
</feature>
<comment type="function">
    <text evidence="5">Part of a binding-protein-dependent transport system for a sugar.</text>
</comment>
<dbReference type="PANTHER" id="PTHR43649">
    <property type="entry name" value="ARABINOSE-BINDING PROTEIN-RELATED"/>
    <property type="match status" value="1"/>
</dbReference>
<name>A0ABW4IVM4_9ACTN</name>
<keyword evidence="9" id="KW-1185">Reference proteome</keyword>
<dbReference type="InterPro" id="IPR050490">
    <property type="entry name" value="Bact_solute-bd_prot1"/>
</dbReference>
<evidence type="ECO:0000256" key="1">
    <source>
        <dbReference type="ARBA" id="ARBA00004196"/>
    </source>
</evidence>
<accession>A0ABW4IVM4</accession>
<protein>
    <recommendedName>
        <fullName evidence="6">Probable sugar-binding periplasmic protein</fullName>
    </recommendedName>
</protein>
<organism evidence="8 9">
    <name type="scientific">Streptomyces caeni</name>
    <dbReference type="NCBI Taxonomy" id="2307231"/>
    <lineage>
        <taxon>Bacteria</taxon>
        <taxon>Bacillati</taxon>
        <taxon>Actinomycetota</taxon>
        <taxon>Actinomycetes</taxon>
        <taxon>Kitasatosporales</taxon>
        <taxon>Streptomycetaceae</taxon>
        <taxon>Streptomyces</taxon>
    </lineage>
</organism>
<evidence type="ECO:0000256" key="2">
    <source>
        <dbReference type="ARBA" id="ARBA00008520"/>
    </source>
</evidence>
<evidence type="ECO:0000256" key="3">
    <source>
        <dbReference type="ARBA" id="ARBA00022448"/>
    </source>
</evidence>
<dbReference type="PANTHER" id="PTHR43649:SF28">
    <property type="entry name" value="BINDING PROTEIN COMPONENT OF ABC SUGAR TRANSPORTER-RELATED"/>
    <property type="match status" value="1"/>
</dbReference>
<reference evidence="9" key="1">
    <citation type="journal article" date="2019" name="Int. J. Syst. Evol. Microbiol.">
        <title>The Global Catalogue of Microorganisms (GCM) 10K type strain sequencing project: providing services to taxonomists for standard genome sequencing and annotation.</title>
        <authorList>
            <consortium name="The Broad Institute Genomics Platform"/>
            <consortium name="The Broad Institute Genome Sequencing Center for Infectious Disease"/>
            <person name="Wu L."/>
            <person name="Ma J."/>
        </authorList>
    </citation>
    <scope>NUCLEOTIDE SEQUENCE [LARGE SCALE GENOMIC DNA]</scope>
    <source>
        <strain evidence="9">CGMCC 1.12470</strain>
    </source>
</reference>
<dbReference type="Gene3D" id="3.40.190.10">
    <property type="entry name" value="Periplasmic binding protein-like II"/>
    <property type="match status" value="2"/>
</dbReference>
<dbReference type="InterPro" id="IPR006059">
    <property type="entry name" value="SBP"/>
</dbReference>
<keyword evidence="4 7" id="KW-0732">Signal</keyword>
<feature type="chain" id="PRO_5046479725" description="Probable sugar-binding periplasmic protein" evidence="7">
    <location>
        <begin position="22"/>
        <end position="421"/>
    </location>
</feature>
<evidence type="ECO:0000256" key="5">
    <source>
        <dbReference type="ARBA" id="ARBA00049629"/>
    </source>
</evidence>
<evidence type="ECO:0000256" key="6">
    <source>
        <dbReference type="ARBA" id="ARBA00049753"/>
    </source>
</evidence>
<sequence length="421" mass="44781">MRRTPLWAVALTAAAALTVTACGGGSVGGSEKTNQVEVFSWWTSGSEAAALDALIGDFKKANPGATVRNGAVSGGGGSNAQQVLQTRLVGGNPPDTWQTHPGKAMSEILDNGLALDLTDVYTANEWTSVMPKPLIDAMSRDGKVYGVLTGVHRGNVLWFNKKVLADAGISVGEQLTQQEFDRALDKLRAKGKTPLCLGDKDIFASAEVLENVLVGRLGADGWDRLVSGRMKWSDPQVRAAVKEYTGLLGRVNGDHSALTWDQAVKRMADGGCAFNTMGDWAYGELVKDGQRDGEDFGYVPFPGSEHVFVTVGDVFVASAADKNPDLVKKWIASVGGKESQLAFNKAKGSTPVRTDVDVSSLGAYQQAAAQDFRKETLVSTLVHGEATSPRFQQSFFDAVNQLNASHDVDAFVKALDGAAEK</sequence>
<dbReference type="Pfam" id="PF13416">
    <property type="entry name" value="SBP_bac_8"/>
    <property type="match status" value="1"/>
</dbReference>
<comment type="subcellular location">
    <subcellularLocation>
        <location evidence="1">Cell envelope</location>
    </subcellularLocation>
</comment>
<evidence type="ECO:0000256" key="4">
    <source>
        <dbReference type="ARBA" id="ARBA00022729"/>
    </source>
</evidence>